<dbReference type="GO" id="GO:0071036">
    <property type="term" value="P:nuclear polyadenylation-dependent snoRNA catabolic process"/>
    <property type="evidence" value="ECO:0007669"/>
    <property type="project" value="TreeGrafter"/>
</dbReference>
<dbReference type="FunFam" id="1.10.150.80:FF:000001">
    <property type="entry name" value="Putative exosome component 10"/>
    <property type="match status" value="1"/>
</dbReference>
<dbReference type="GO" id="GO:0000176">
    <property type="term" value="C:nuclear exosome (RNase complex)"/>
    <property type="evidence" value="ECO:0007669"/>
    <property type="project" value="InterPro"/>
</dbReference>
<dbReference type="GO" id="GO:0071051">
    <property type="term" value="P:poly(A)-dependent snoRNA 3'-end processing"/>
    <property type="evidence" value="ECO:0007669"/>
    <property type="project" value="TreeGrafter"/>
</dbReference>
<dbReference type="GO" id="GO:0071044">
    <property type="term" value="P:histone mRNA catabolic process"/>
    <property type="evidence" value="ECO:0007669"/>
    <property type="project" value="TreeGrafter"/>
</dbReference>
<evidence type="ECO:0000313" key="12">
    <source>
        <dbReference type="WBParaSite" id="MCU_000511-RA"/>
    </source>
</evidence>
<evidence type="ECO:0000256" key="10">
    <source>
        <dbReference type="SAM" id="MobiDB-lite"/>
    </source>
</evidence>
<dbReference type="FunFam" id="3.30.420.10:FF:000059">
    <property type="entry name" value="Exosome complex exonuclease Rrp6"/>
    <property type="match status" value="1"/>
</dbReference>
<dbReference type="GO" id="GO:0000467">
    <property type="term" value="P:exonucleolytic trimming to generate mature 3'-end of 5.8S rRNA from tricistronic rRNA transcript (SSU-rRNA, 5.8S rRNA, LSU-rRNA)"/>
    <property type="evidence" value="ECO:0007669"/>
    <property type="project" value="InterPro"/>
</dbReference>
<proteinExistence type="inferred from homology"/>
<feature type="compositionally biased region" description="Low complexity" evidence="10">
    <location>
        <begin position="686"/>
        <end position="701"/>
    </location>
</feature>
<dbReference type="SMART" id="SM00341">
    <property type="entry name" value="HRDC"/>
    <property type="match status" value="1"/>
</dbReference>
<keyword evidence="4" id="KW-0378">Hydrolase</keyword>
<feature type="region of interest" description="Disordered" evidence="10">
    <location>
        <begin position="715"/>
        <end position="913"/>
    </location>
</feature>
<dbReference type="GO" id="GO:0000175">
    <property type="term" value="F:3'-5'-RNA exonuclease activity"/>
    <property type="evidence" value="ECO:0007669"/>
    <property type="project" value="InterPro"/>
</dbReference>
<dbReference type="InterPro" id="IPR036397">
    <property type="entry name" value="RNaseH_sf"/>
</dbReference>
<organism evidence="12">
    <name type="scientific">Mesocestoides corti</name>
    <name type="common">Flatworm</name>
    <dbReference type="NCBI Taxonomy" id="53468"/>
    <lineage>
        <taxon>Eukaryota</taxon>
        <taxon>Metazoa</taxon>
        <taxon>Spiralia</taxon>
        <taxon>Lophotrochozoa</taxon>
        <taxon>Platyhelminthes</taxon>
        <taxon>Cestoda</taxon>
        <taxon>Eucestoda</taxon>
        <taxon>Cyclophyllidea</taxon>
        <taxon>Mesocestoididae</taxon>
        <taxon>Mesocestoides</taxon>
    </lineage>
</organism>
<dbReference type="Gene3D" id="1.10.150.80">
    <property type="entry name" value="HRDC domain"/>
    <property type="match status" value="1"/>
</dbReference>
<dbReference type="InterPro" id="IPR010997">
    <property type="entry name" value="HRDC-like_sf"/>
</dbReference>
<feature type="compositionally biased region" description="Acidic residues" evidence="10">
    <location>
        <begin position="778"/>
        <end position="789"/>
    </location>
</feature>
<dbReference type="CDD" id="cd06147">
    <property type="entry name" value="Rrp6p_like_exo"/>
    <property type="match status" value="1"/>
</dbReference>
<dbReference type="SUPFAM" id="SSF53098">
    <property type="entry name" value="Ribonuclease H-like"/>
    <property type="match status" value="1"/>
</dbReference>
<sequence>MSKMPSESGFSGNDLTTASKRIISTLVPSVANAVKISHEFPTASTPAFTYYNDFPQYKAVMNGNANKILSLIQQIIDEIHGEANVLDVRHPKSLEEQFSTIVDVNDRVIDRISSDLDREEFPDKANNNSARNLVIADESGKMSPALIHKKSKMMDSSLQKNREFNTLSPNSVKLLASKNISRPQILFTVAPDNSNAPFLPILKTKPNAIVRLEDCDLTADPETGDYTHPYLKELEEFGKCLELYVHVPAASNPVPLPLEETPLIFVDSTVTLESMLMELSSEQEIAVDLEHHSYRTFLGITCLIQLSSRTKDYIVDAIALRDHLGNFNKLFTDPKIVKVLHGSDMDLMWLQRDFGVYIVNLFDTGQAARALQLPRFSLSYLLQHFAGVYTNKAYQLADWRIRPLPEELVTYARTDTHYLLYIAEQLRNHLADRGLLSSVLERSRELCLRIYKKPTFDPLGYLSMPNMLGGVSLNKRQLYALKHLCILRDSIARREDESLNYVLPNHMLRLIAEELPRETTGIFACCSPIPPLVRKYVFDIHKIVLDARNNKLNELVIDDSAAQFKSDRAEQRTERSSVLVPGMLRCPPHDFSNKTSFRLRNISQAQGVSKEPSWNKSSSLGKSFSRCVSSLKNPRRVFVDSNRGMLKKVLDMLQQVPLSDPKLDEEVTSLAPQDPAATNEDPLYKPPSSESTSDSSGKGPSKLTLEEVIQVEELGATFRPGRGRSAQSRAFANLKRQQQQRRTKQQPSTWDNEKRPRSGNPHQDRLPPKRHSNGGADGEGEEDEDGEGKEEEKCDVDTEVVILRDQKLARSSKGAKQTSRQPPPVTQTENFANVSRSPLGQSPEAQVPPQSRQTPTALTGPQSPASTGRRRNRGRGGRQGGRNAVLRKSLPSLSSGGGANATPLKPLPLPPTPPPPLLLFTVFVRFACPCARCSFD</sequence>
<evidence type="ECO:0000256" key="9">
    <source>
        <dbReference type="ARBA" id="ARBA00070365"/>
    </source>
</evidence>
<dbReference type="InterPro" id="IPR002121">
    <property type="entry name" value="HRDC_dom"/>
</dbReference>
<keyword evidence="6" id="KW-0269">Exonuclease</keyword>
<dbReference type="WBParaSite" id="MCU_000511-RD">
    <property type="protein sequence ID" value="MCU_000511-RD"/>
    <property type="gene ID" value="MCU_000511"/>
</dbReference>
<dbReference type="GO" id="GO:0000166">
    <property type="term" value="F:nucleotide binding"/>
    <property type="evidence" value="ECO:0007669"/>
    <property type="project" value="InterPro"/>
</dbReference>
<dbReference type="GO" id="GO:0071037">
    <property type="term" value="P:nuclear polyadenylation-dependent snRNA catabolic process"/>
    <property type="evidence" value="ECO:0007669"/>
    <property type="project" value="TreeGrafter"/>
</dbReference>
<dbReference type="Pfam" id="PF08066">
    <property type="entry name" value="PMC2NT"/>
    <property type="match status" value="1"/>
</dbReference>
<reference evidence="12 13" key="1">
    <citation type="submission" date="2019-11" db="UniProtKB">
        <authorList>
            <consortium name="WormBaseParasite"/>
        </authorList>
    </citation>
    <scope>IDENTIFICATION</scope>
</reference>
<dbReference type="InterPro" id="IPR012588">
    <property type="entry name" value="Exosome-assoc_fac_Rrp6_N"/>
</dbReference>
<evidence type="ECO:0000259" key="11">
    <source>
        <dbReference type="PROSITE" id="PS50967"/>
    </source>
</evidence>
<evidence type="ECO:0000256" key="2">
    <source>
        <dbReference type="ARBA" id="ARBA00022552"/>
    </source>
</evidence>
<evidence type="ECO:0000313" key="13">
    <source>
        <dbReference type="WBParaSite" id="MCU_000511-RD"/>
    </source>
</evidence>
<comment type="similarity">
    <text evidence="8">Belongs to the exosome component 10/RRP6 family.</text>
</comment>
<dbReference type="PROSITE" id="PS50967">
    <property type="entry name" value="HRDC"/>
    <property type="match status" value="1"/>
</dbReference>
<dbReference type="Gene3D" id="3.30.420.10">
    <property type="entry name" value="Ribonuclease H-like superfamily/Ribonuclease H"/>
    <property type="match status" value="1"/>
</dbReference>
<feature type="compositionally biased region" description="Basic and acidic residues" evidence="10">
    <location>
        <begin position="751"/>
        <end position="767"/>
    </location>
</feature>
<dbReference type="GO" id="GO:0003727">
    <property type="term" value="F:single-stranded RNA binding"/>
    <property type="evidence" value="ECO:0007669"/>
    <property type="project" value="TreeGrafter"/>
</dbReference>
<evidence type="ECO:0000256" key="6">
    <source>
        <dbReference type="ARBA" id="ARBA00022839"/>
    </source>
</evidence>
<dbReference type="GO" id="GO:0005730">
    <property type="term" value="C:nucleolus"/>
    <property type="evidence" value="ECO:0007669"/>
    <property type="project" value="TreeGrafter"/>
</dbReference>
<evidence type="ECO:0000256" key="7">
    <source>
        <dbReference type="ARBA" id="ARBA00023242"/>
    </source>
</evidence>
<name>A0A5K3EH81_MESCO</name>
<dbReference type="PANTHER" id="PTHR12124">
    <property type="entry name" value="POLYMYOSITIS/SCLERODERMA AUTOANTIGEN-RELATED"/>
    <property type="match status" value="1"/>
</dbReference>
<dbReference type="InterPro" id="IPR012337">
    <property type="entry name" value="RNaseH-like_sf"/>
</dbReference>
<dbReference type="InterPro" id="IPR002562">
    <property type="entry name" value="3'-5'_exonuclease_dom"/>
</dbReference>
<keyword evidence="7" id="KW-0539">Nucleus</keyword>
<feature type="compositionally biased region" description="Polar residues" evidence="10">
    <location>
        <begin position="814"/>
        <end position="866"/>
    </location>
</feature>
<protein>
    <recommendedName>
        <fullName evidence="9">Exosome complex component 10 homolog</fullName>
    </recommendedName>
</protein>
<dbReference type="GO" id="GO:0071040">
    <property type="term" value="P:nuclear polyadenylation-dependent antisense transcript catabolic process"/>
    <property type="evidence" value="ECO:0007669"/>
    <property type="project" value="TreeGrafter"/>
</dbReference>
<dbReference type="Pfam" id="PF01612">
    <property type="entry name" value="DNA_pol_A_exo1"/>
    <property type="match status" value="1"/>
</dbReference>
<dbReference type="SUPFAM" id="SSF47819">
    <property type="entry name" value="HRDC-like"/>
    <property type="match status" value="1"/>
</dbReference>
<dbReference type="GO" id="GO:0071035">
    <property type="term" value="P:nuclear polyadenylation-dependent rRNA catabolic process"/>
    <property type="evidence" value="ECO:0007669"/>
    <property type="project" value="TreeGrafter"/>
</dbReference>
<dbReference type="PANTHER" id="PTHR12124:SF47">
    <property type="entry name" value="EXOSOME COMPONENT 10"/>
    <property type="match status" value="1"/>
</dbReference>
<keyword evidence="5" id="KW-0271">Exosome</keyword>
<feature type="compositionally biased region" description="Basic and acidic residues" evidence="10">
    <location>
        <begin position="790"/>
        <end position="808"/>
    </location>
</feature>
<dbReference type="SMART" id="SM00474">
    <property type="entry name" value="35EXOc"/>
    <property type="match status" value="1"/>
</dbReference>
<dbReference type="GO" id="GO:0071039">
    <property type="term" value="P:nuclear polyadenylation-dependent CUT catabolic process"/>
    <property type="evidence" value="ECO:0007669"/>
    <property type="project" value="TreeGrafter"/>
</dbReference>
<dbReference type="InterPro" id="IPR045092">
    <property type="entry name" value="Rrp6-like"/>
</dbReference>
<keyword evidence="3" id="KW-0540">Nuclease</keyword>
<dbReference type="GO" id="GO:0071038">
    <property type="term" value="P:TRAMP-dependent tRNA surveillance pathway"/>
    <property type="evidence" value="ECO:0007669"/>
    <property type="project" value="TreeGrafter"/>
</dbReference>
<evidence type="ECO:0000256" key="8">
    <source>
        <dbReference type="ARBA" id="ARBA00043957"/>
    </source>
</evidence>
<keyword evidence="2" id="KW-0698">rRNA processing</keyword>
<comment type="subcellular location">
    <subcellularLocation>
        <location evidence="1">Nucleus</location>
    </subcellularLocation>
</comment>
<accession>A0A5K3EH81</accession>
<dbReference type="AlphaFoldDB" id="A0A5K3EH81"/>
<dbReference type="Pfam" id="PF00570">
    <property type="entry name" value="HRDC"/>
    <property type="match status" value="1"/>
</dbReference>
<evidence type="ECO:0000256" key="5">
    <source>
        <dbReference type="ARBA" id="ARBA00022835"/>
    </source>
</evidence>
<dbReference type="WBParaSite" id="MCU_000511-RA">
    <property type="protein sequence ID" value="MCU_000511-RA"/>
    <property type="gene ID" value="MCU_000511"/>
</dbReference>
<dbReference type="InterPro" id="IPR049559">
    <property type="entry name" value="Rrp6p-like_exo"/>
</dbReference>
<dbReference type="InterPro" id="IPR044876">
    <property type="entry name" value="HRDC_dom_sf"/>
</dbReference>
<evidence type="ECO:0000256" key="1">
    <source>
        <dbReference type="ARBA" id="ARBA00004123"/>
    </source>
</evidence>
<feature type="region of interest" description="Disordered" evidence="10">
    <location>
        <begin position="663"/>
        <end position="701"/>
    </location>
</feature>
<evidence type="ECO:0000256" key="3">
    <source>
        <dbReference type="ARBA" id="ARBA00022722"/>
    </source>
</evidence>
<feature type="domain" description="HRDC" evidence="11">
    <location>
        <begin position="474"/>
        <end position="554"/>
    </location>
</feature>
<evidence type="ECO:0000256" key="4">
    <source>
        <dbReference type="ARBA" id="ARBA00022801"/>
    </source>
</evidence>